<dbReference type="SUPFAM" id="SSF51905">
    <property type="entry name" value="FAD/NAD(P)-binding domain"/>
    <property type="match status" value="1"/>
</dbReference>
<comment type="catalytic activity">
    <reaction evidence="5">
        <text>a tetracycline + NADPH + O2 + H(+) = an 11a-hydroxytetracycline + NADP(+) + H2O</text>
        <dbReference type="Rhea" id="RHEA:61444"/>
        <dbReference type="ChEBI" id="CHEBI:15377"/>
        <dbReference type="ChEBI" id="CHEBI:15378"/>
        <dbReference type="ChEBI" id="CHEBI:15379"/>
        <dbReference type="ChEBI" id="CHEBI:57783"/>
        <dbReference type="ChEBI" id="CHEBI:58349"/>
        <dbReference type="ChEBI" id="CHEBI:144644"/>
        <dbReference type="ChEBI" id="CHEBI:144645"/>
    </reaction>
</comment>
<feature type="binding site" evidence="5">
    <location>
        <position position="49"/>
    </location>
    <ligand>
        <name>FAD</name>
        <dbReference type="ChEBI" id="CHEBI:57692"/>
    </ligand>
</feature>
<comment type="subunit">
    <text evidence="5">Monomer.</text>
</comment>
<gene>
    <name evidence="8" type="ORF">VT50_0209665</name>
</gene>
<dbReference type="Pfam" id="PF01494">
    <property type="entry name" value="FAD_binding_3"/>
    <property type="match status" value="2"/>
</dbReference>
<evidence type="ECO:0000256" key="3">
    <source>
        <dbReference type="ARBA" id="ARBA00023002"/>
    </source>
</evidence>
<keyword evidence="5" id="KW-0521">NADP</keyword>
<comment type="similarity">
    <text evidence="5">Belongs to the aromatic-ring hydroxylase family. TetX subfamily.</text>
</comment>
<dbReference type="GO" id="GO:0046677">
    <property type="term" value="P:response to antibiotic"/>
    <property type="evidence" value="ECO:0007669"/>
    <property type="project" value="InterPro"/>
</dbReference>
<reference evidence="8" key="1">
    <citation type="submission" date="2016-12" db="EMBL/GenBank/DDBJ databases">
        <title>Genome sequence of Streptomyces antioxidans MUSC 164.</title>
        <authorList>
            <person name="Lee L.-H."/>
            <person name="Ser H.-L."/>
        </authorList>
    </citation>
    <scope>NUCLEOTIDE SEQUENCE [LARGE SCALE GENOMIC DNA]</scope>
    <source>
        <strain evidence="8">MUSC 164</strain>
    </source>
</reference>
<organism evidence="8 9">
    <name type="scientific">Streptomyces antioxidans</name>
    <dbReference type="NCBI Taxonomy" id="1507734"/>
    <lineage>
        <taxon>Bacteria</taxon>
        <taxon>Bacillati</taxon>
        <taxon>Actinomycetota</taxon>
        <taxon>Actinomycetes</taxon>
        <taxon>Kitasatosporales</taxon>
        <taxon>Streptomycetaceae</taxon>
        <taxon>Streptomyces</taxon>
    </lineage>
</organism>
<comment type="subcellular location">
    <subcellularLocation>
        <location evidence="5">Cytoplasm</location>
    </subcellularLocation>
</comment>
<dbReference type="HAMAP" id="MF_00845">
    <property type="entry name" value="TetX_monooxygenase"/>
    <property type="match status" value="1"/>
</dbReference>
<keyword evidence="5" id="KW-0963">Cytoplasm</keyword>
<keyword evidence="1 5" id="KW-0285">Flavoprotein</keyword>
<evidence type="ECO:0000256" key="5">
    <source>
        <dbReference type="HAMAP-Rule" id="MF_00845"/>
    </source>
</evidence>
<sequence length="400" mass="42001">MSAPPRIAIVGAGPGGLTLARVLHVHGIPSTVYELDASATARDQGGTLDLDEESGQRALSHAGLLEAFRPLSRPEGGELRLLGKDADVSLHLLPPEDGGGNGRPEIDRRALRDLLLGSLPEGTVHWGQKVRAVAPGPAGRPTLTLADGTSVETDVLVGADGAWSRVRPLLSDAEPVYTGVSFVDGLLNDVDTRHPAVAELVGRGSMFALADEKGLFAQRNGDGRIRVYAAVKAPEEWSRSGLTDRSGPGGPADPADPADPAAARKRLLDLFPDWDEGLRALIADSEGPLVARPIHALPIGHRWDRVPGVTLLGDAAHLMSPFAGAGANLAMLDGAELALALAAHDDLETALNAYETAMFPRAEEAARQSADHLVDFFQPDALRILRDAFITMTAAGGADR</sequence>
<dbReference type="AlphaFoldDB" id="A0A1V4D836"/>
<evidence type="ECO:0000256" key="2">
    <source>
        <dbReference type="ARBA" id="ARBA00022827"/>
    </source>
</evidence>
<keyword evidence="5" id="KW-0547">Nucleotide-binding</keyword>
<comment type="domain">
    <text evidence="5">Consists of an N-terminal FAD-binding domain with a Rossman fold and a C-terminal substrate-binding domain.</text>
</comment>
<dbReference type="InterPro" id="IPR002938">
    <property type="entry name" value="FAD-bd"/>
</dbReference>
<dbReference type="InterPro" id="IPR036188">
    <property type="entry name" value="FAD/NAD-bd_sf"/>
</dbReference>
<evidence type="ECO:0000259" key="7">
    <source>
        <dbReference type="Pfam" id="PF01494"/>
    </source>
</evidence>
<evidence type="ECO:0000256" key="1">
    <source>
        <dbReference type="ARBA" id="ARBA00022630"/>
    </source>
</evidence>
<dbReference type="Gene3D" id="3.50.50.60">
    <property type="entry name" value="FAD/NAD(P)-binding domain"/>
    <property type="match status" value="1"/>
</dbReference>
<keyword evidence="4 5" id="KW-0503">Monooxygenase</keyword>
<dbReference type="GO" id="GO:0004497">
    <property type="term" value="F:monooxygenase activity"/>
    <property type="evidence" value="ECO:0007669"/>
    <property type="project" value="UniProtKB-UniRule"/>
</dbReference>
<keyword evidence="9" id="KW-1185">Reference proteome</keyword>
<evidence type="ECO:0000256" key="6">
    <source>
        <dbReference type="SAM" id="MobiDB-lite"/>
    </source>
</evidence>
<comment type="cofactor">
    <cofactor evidence="5">
        <name>FAD</name>
        <dbReference type="ChEBI" id="CHEBI:57692"/>
    </cofactor>
</comment>
<evidence type="ECO:0000256" key="4">
    <source>
        <dbReference type="ARBA" id="ARBA00023033"/>
    </source>
</evidence>
<dbReference type="EC" id="1.14.13.-" evidence="5"/>
<dbReference type="Proteomes" id="UP000033615">
    <property type="component" value="Unassembled WGS sequence"/>
</dbReference>
<dbReference type="PANTHER" id="PTHR46972">
    <property type="entry name" value="MONOOXYGENASE ASQM-RELATED"/>
    <property type="match status" value="1"/>
</dbReference>
<feature type="domain" description="FAD-binding" evidence="7">
    <location>
        <begin position="7"/>
        <end position="171"/>
    </location>
</feature>
<comment type="function">
    <text evidence="5">An FAD-requiring monooxygenase active on some tetracycline antibiotic derivatives, which leads to their inactivation. Hydroxylates carbon 11a of tetracycline and some analogs.</text>
</comment>
<feature type="binding site" evidence="5">
    <location>
        <position position="314"/>
    </location>
    <ligand>
        <name>FAD</name>
        <dbReference type="ChEBI" id="CHEBI:57692"/>
    </ligand>
</feature>
<feature type="binding site" evidence="5">
    <location>
        <position position="108"/>
    </location>
    <ligand>
        <name>FAD</name>
        <dbReference type="ChEBI" id="CHEBI:57692"/>
    </ligand>
</feature>
<dbReference type="PRINTS" id="PR00420">
    <property type="entry name" value="RNGMNOXGNASE"/>
</dbReference>
<feature type="domain" description="FAD-binding" evidence="7">
    <location>
        <begin position="308"/>
        <end position="368"/>
    </location>
</feature>
<protein>
    <recommendedName>
        <fullName evidence="5">Flavin-dependent monooxygenase</fullName>
    </recommendedName>
    <alternativeName>
        <fullName evidence="5">TetX monooxygenase</fullName>
        <shortName evidence="5">TetX</shortName>
        <ecNumber evidence="5">1.14.13.-</ecNumber>
    </alternativeName>
</protein>
<dbReference type="PANTHER" id="PTHR46972:SF1">
    <property type="entry name" value="FAD DEPENDENT OXIDOREDUCTASE DOMAIN-CONTAINING PROTEIN"/>
    <property type="match status" value="1"/>
</dbReference>
<keyword evidence="2 5" id="KW-0274">FAD</keyword>
<evidence type="ECO:0000313" key="9">
    <source>
        <dbReference type="Proteomes" id="UP000033615"/>
    </source>
</evidence>
<dbReference type="OrthoDB" id="3217377at2"/>
<dbReference type="InterPro" id="IPR043683">
    <property type="entry name" value="TetX_monooxygenase"/>
</dbReference>
<evidence type="ECO:0000313" key="8">
    <source>
        <dbReference type="EMBL" id="OPF81338.1"/>
    </source>
</evidence>
<feature type="region of interest" description="Disordered" evidence="6">
    <location>
        <begin position="238"/>
        <end position="259"/>
    </location>
</feature>
<feature type="binding site" evidence="5">
    <location>
        <position position="42"/>
    </location>
    <ligand>
        <name>NADPH</name>
        <dbReference type="ChEBI" id="CHEBI:57783"/>
    </ligand>
</feature>
<accession>A0A1V4D836</accession>
<dbReference type="GO" id="GO:0071949">
    <property type="term" value="F:FAD binding"/>
    <property type="evidence" value="ECO:0007669"/>
    <property type="project" value="InterPro"/>
</dbReference>
<dbReference type="RefSeq" id="WP_046088208.1">
    <property type="nucleotide sequence ID" value="NZ_LAKD02000024.1"/>
</dbReference>
<dbReference type="EMBL" id="LAKD02000024">
    <property type="protein sequence ID" value="OPF81338.1"/>
    <property type="molecule type" value="Genomic_DNA"/>
</dbReference>
<name>A0A1V4D836_9ACTN</name>
<keyword evidence="3 5" id="KW-0560">Oxidoreductase</keyword>
<dbReference type="GO" id="GO:0005737">
    <property type="term" value="C:cytoplasm"/>
    <property type="evidence" value="ECO:0007669"/>
    <property type="project" value="UniProtKB-SubCell"/>
</dbReference>
<proteinExistence type="inferred from homology"/>
<comment type="caution">
    <text evidence="8">The sequence shown here is derived from an EMBL/GenBank/DDBJ whole genome shotgun (WGS) entry which is preliminary data.</text>
</comment>